<feature type="compositionally biased region" description="Acidic residues" evidence="1">
    <location>
        <begin position="313"/>
        <end position="339"/>
    </location>
</feature>
<keyword evidence="3" id="KW-1185">Reference proteome</keyword>
<dbReference type="CDD" id="cd12148">
    <property type="entry name" value="fungal_TF_MHR"/>
    <property type="match status" value="1"/>
</dbReference>
<evidence type="ECO:0000313" key="3">
    <source>
        <dbReference type="Proteomes" id="UP001165120"/>
    </source>
</evidence>
<protein>
    <submittedName>
        <fullName evidence="2">Unnamed protein product</fullName>
    </submittedName>
</protein>
<gene>
    <name evidence="2" type="ORF">Cboi02_000264100</name>
</gene>
<dbReference type="InterPro" id="IPR050246">
    <property type="entry name" value="Class_II_FBP_aldolase"/>
</dbReference>
<evidence type="ECO:0000313" key="2">
    <source>
        <dbReference type="EMBL" id="GME69923.1"/>
    </source>
</evidence>
<accession>A0A9W6SYK0</accession>
<organism evidence="2 3">
    <name type="scientific">Candida boidinii</name>
    <name type="common">Yeast</name>
    <dbReference type="NCBI Taxonomy" id="5477"/>
    <lineage>
        <taxon>Eukaryota</taxon>
        <taxon>Fungi</taxon>
        <taxon>Dikarya</taxon>
        <taxon>Ascomycota</taxon>
        <taxon>Saccharomycotina</taxon>
        <taxon>Pichiomycetes</taxon>
        <taxon>Pichiales</taxon>
        <taxon>Pichiaceae</taxon>
        <taxon>Ogataea</taxon>
        <taxon>Ogataea/Candida clade</taxon>
    </lineage>
</organism>
<dbReference type="PANTHER" id="PTHR30304:SF4">
    <property type="entry name" value="ZN(II)2CYS6 TRANSCRIPTION FACTOR (EUROFUNG)"/>
    <property type="match status" value="1"/>
</dbReference>
<dbReference type="EMBL" id="BSXN01000813">
    <property type="protein sequence ID" value="GME69923.1"/>
    <property type="molecule type" value="Genomic_DNA"/>
</dbReference>
<dbReference type="AlphaFoldDB" id="A0A9W6SYK0"/>
<name>A0A9W6SYK0_CANBO</name>
<feature type="region of interest" description="Disordered" evidence="1">
    <location>
        <begin position="290"/>
        <end position="350"/>
    </location>
</feature>
<dbReference type="Proteomes" id="UP001165120">
    <property type="component" value="Unassembled WGS sequence"/>
</dbReference>
<comment type="caution">
    <text evidence="2">The sequence shown here is derived from an EMBL/GenBank/DDBJ whole genome shotgun (WGS) entry which is preliminary data.</text>
</comment>
<proteinExistence type="predicted"/>
<feature type="compositionally biased region" description="Basic and acidic residues" evidence="1">
    <location>
        <begin position="297"/>
        <end position="312"/>
    </location>
</feature>
<dbReference type="PANTHER" id="PTHR30304">
    <property type="entry name" value="D-TAGATOSE-1,6-BISPHOSPHATE ALDOLASE"/>
    <property type="match status" value="1"/>
</dbReference>
<sequence length="521" mass="59513">MFTGLALQLASKMRLNDVKAYERNINSNKNGISSKDRLKLWYLLYILDGQQSMVFNRQPMIQRKNDKAIINSRQLLLGDSTNAIPNETKKIQTINYNNLEDEAVNTDNKNKENTSGTIPTTSTSEVKIPKFSDLRLVSQIEYNEAINSVFSGDAWDLLVPASFGVPFKTNLELDKWMVQWTVLLSPFNKGSVWSSKSTLIYYNFAKMHINSSAVRQLNITGEDFPKFNKDDISFIDSQNDDAQIESDDRSLKLGYDFEHEENNFYEQTHHHHHHHNRSTHNGENRLASQQVPVTGKKVIEELEVPTDRRSDKDEYDDVDSDGDDVDDDDDDDDDNDNDEGSLFQELSPTQSRKVSSELAISGAKTVLNLVLDDNDIIAALKYVPIHIHLMLYYAVLLVLNPPEYISRDIPGKSFEDGLNTIKKVKKLRHLLMSNSPVDKNFAKKLNEGITCLLHERVKTLRKEIESLVNAKELSERLDLELNNNDSSYFIKNKKVQKFVAWPGYDHGHPSNSLNNINNFGK</sequence>
<reference evidence="2" key="1">
    <citation type="submission" date="2023-04" db="EMBL/GenBank/DDBJ databases">
        <title>Candida boidinii NBRC 10035.</title>
        <authorList>
            <person name="Ichikawa N."/>
            <person name="Sato H."/>
            <person name="Tonouchi N."/>
        </authorList>
    </citation>
    <scope>NUCLEOTIDE SEQUENCE</scope>
    <source>
        <strain evidence="2">NBRC 10035</strain>
    </source>
</reference>
<evidence type="ECO:0000256" key="1">
    <source>
        <dbReference type="SAM" id="MobiDB-lite"/>
    </source>
</evidence>